<feature type="region of interest" description="Disordered" evidence="2">
    <location>
        <begin position="791"/>
        <end position="858"/>
    </location>
</feature>
<evidence type="ECO:0000256" key="1">
    <source>
        <dbReference type="SAM" id="Coils"/>
    </source>
</evidence>
<keyword evidence="1" id="KW-0175">Coiled coil</keyword>
<proteinExistence type="predicted"/>
<evidence type="ECO:0000313" key="5">
    <source>
        <dbReference type="Proteomes" id="UP000829720"/>
    </source>
</evidence>
<dbReference type="InterPro" id="IPR027417">
    <property type="entry name" value="P-loop_NTPase"/>
</dbReference>
<keyword evidence="5" id="KW-1185">Reference proteome</keyword>
<dbReference type="PANTHER" id="PTHR14919:SF0">
    <property type="entry name" value="SPERM FLAGELLAR PROTEIN 2"/>
    <property type="match status" value="1"/>
</dbReference>
<gene>
    <name evidence="4" type="ORF">AGOR_G00047590</name>
</gene>
<name>A0A8T3DSW4_9TELE</name>
<dbReference type="Pfam" id="PF24082">
    <property type="entry name" value="SPEF2_C"/>
    <property type="match status" value="1"/>
</dbReference>
<evidence type="ECO:0000256" key="2">
    <source>
        <dbReference type="SAM" id="MobiDB-lite"/>
    </source>
</evidence>
<dbReference type="EMBL" id="JAERUA010000004">
    <property type="protein sequence ID" value="KAI1900203.1"/>
    <property type="molecule type" value="Genomic_DNA"/>
</dbReference>
<feature type="compositionally biased region" description="Polar residues" evidence="2">
    <location>
        <begin position="811"/>
        <end position="821"/>
    </location>
</feature>
<dbReference type="OrthoDB" id="62528at2759"/>
<sequence>MEILNNQDYDEYSSMTGEWAWPEDGEMKHPPSNNNILGHVVHRLRGIANPCKPEPPPPDFPSFTLKACVLGKLYSGKTTCLNRIAKIHGVHILSASALIQEAVQASQAGEMAVDDAGKENKTPESCGSPCNDTDRVENDHDKEEESSRSPESGLIFQDSQSQVSMKSDIKSKLSLRAQHGAAVERILQKGRAIPDDLQVEIIVEAIRQVPSQAGWILDGFPVNLVQAKLLEKALRGSDPDKADRKKGSRKSSLAVDPSAPKEPLPPSSVLDLVLLLDVSDNVALHRASKHACKEETCPPAGEEASTGQDVQDQAPSAQDKSLEKKQIQHRITAFHDTWPKLEKWFSGKQDILVRVNAEEDEYALFKKVESTIYHTMARQVEKGEEIERDRRKTVCSTPLAPVAPSPVSVSPPAPTKSTPTIAQEVPAVRRSRSKSSSRSPKGSRSRIDSAKEAKGKKAETPEGKEVPPKRSKPGSAHSGGLQTRSRRLSTSSSFEGPQGENTTPETLIPSPGSEHWVYVDEPLPKEIPEYLAPYWENVCSSYVANIKTVMQNLRSERDLIITHLYNIREDFKQYLKRPDHKQEFVSQWQDDYNTIPEDMRNDDETKAELHQRLDDLRERLWDISDKRKEDAEQECSGIMGDGWLEDHTTVLVNHFATLMQVEVDRFQDSLYVLRDYYHGMSSKGLVASSTEFIRIPLVDITEEEDGNQADENKSPTGSAHSERMDSSSEKRDVEEEYGKKTKILPLIPRRPPSAEAMSKGSPTELTPDERLLYNIWQTAMTAINNMVSVETQRREEEVNEEQLIERERMQRVSQGSATANSAKDKKKAGKKKGGPSPVQEPSPPPPVEDDEEELQRKAVRAKIRQEHAAALDHEVHCVSLRLELIKVRALSVVQSLQWRASQAYGEMEGWLGARFLTEMTSIDQLTEVARHHIELAAKIQQGLVLDGTDFFLNGDIRVLPNPIPPPRPPPWELPVGSSLTIVQLEAFYAQFCKVAPTGVLSSQKLAEILKQIISLSVGSDALPDLWMHLSQAQILELVSAVTEGLEIVDWRHFLLAAALPWPIPSQRQLLQVLDQFKVADPGDTGFVTEEQYLQMELWFPREMSHPIPDDPSEPLPYDRFSNLRKFFFTLFADCETPGPRLDYLSMLLYFASHPDPIQGFVRALSVITGQSLKHRPRSSQLLKSVPCIEESAVLTETAGEPDTAAEEEVDVEGEGEEEGVSIPALLKVICHGGTKTASYNRFHPGWKSTEEYEEDFKKMYRDLGFKDEEKVPFRILSQHPVFQELMDSTLQYRLTDIHGLLQAQLSEGKFTAS</sequence>
<dbReference type="InterPro" id="IPR052634">
    <property type="entry name" value="Sperm_flagellar-bone_growth"/>
</dbReference>
<feature type="region of interest" description="Disordered" evidence="2">
    <location>
        <begin position="381"/>
        <end position="513"/>
    </location>
</feature>
<feature type="compositionally biased region" description="Basic and acidic residues" evidence="2">
    <location>
        <begin position="445"/>
        <end position="468"/>
    </location>
</feature>
<dbReference type="Proteomes" id="UP000829720">
    <property type="component" value="Unassembled WGS sequence"/>
</dbReference>
<protein>
    <recommendedName>
        <fullName evidence="3">SPEF2 C-terminal domain-containing protein</fullName>
    </recommendedName>
</protein>
<dbReference type="GO" id="GO:0007288">
    <property type="term" value="P:sperm axoneme assembly"/>
    <property type="evidence" value="ECO:0007669"/>
    <property type="project" value="TreeGrafter"/>
</dbReference>
<feature type="region of interest" description="Disordered" evidence="2">
    <location>
        <begin position="113"/>
        <end position="163"/>
    </location>
</feature>
<evidence type="ECO:0000259" key="3">
    <source>
        <dbReference type="Pfam" id="PF24082"/>
    </source>
</evidence>
<feature type="compositionally biased region" description="Basic and acidic residues" evidence="2">
    <location>
        <begin position="720"/>
        <end position="739"/>
    </location>
</feature>
<dbReference type="PANTHER" id="PTHR14919">
    <property type="entry name" value="KPL2-RELATED"/>
    <property type="match status" value="1"/>
</dbReference>
<feature type="compositionally biased region" description="Basic and acidic residues" evidence="2">
    <location>
        <begin position="381"/>
        <end position="392"/>
    </location>
</feature>
<dbReference type="Gene3D" id="3.40.50.300">
    <property type="entry name" value="P-loop containing nucleotide triphosphate hydrolases"/>
    <property type="match status" value="1"/>
</dbReference>
<dbReference type="SUPFAM" id="SSF52540">
    <property type="entry name" value="P-loop containing nucleoside triphosphate hydrolases"/>
    <property type="match status" value="1"/>
</dbReference>
<feature type="compositionally biased region" description="Basic and acidic residues" evidence="2">
    <location>
        <begin position="236"/>
        <end position="245"/>
    </location>
</feature>
<dbReference type="InterPro" id="IPR056199">
    <property type="entry name" value="SPEF2_C"/>
</dbReference>
<organism evidence="4 5">
    <name type="scientific">Albula goreensis</name>
    <dbReference type="NCBI Taxonomy" id="1534307"/>
    <lineage>
        <taxon>Eukaryota</taxon>
        <taxon>Metazoa</taxon>
        <taxon>Chordata</taxon>
        <taxon>Craniata</taxon>
        <taxon>Vertebrata</taxon>
        <taxon>Euteleostomi</taxon>
        <taxon>Actinopterygii</taxon>
        <taxon>Neopterygii</taxon>
        <taxon>Teleostei</taxon>
        <taxon>Albuliformes</taxon>
        <taxon>Albulidae</taxon>
        <taxon>Albula</taxon>
    </lineage>
</organism>
<feature type="region of interest" description="Disordered" evidence="2">
    <location>
        <begin position="703"/>
        <end position="765"/>
    </location>
</feature>
<feature type="compositionally biased region" description="Basic and acidic residues" evidence="2">
    <location>
        <begin position="132"/>
        <end position="148"/>
    </location>
</feature>
<feature type="coiled-coil region" evidence="1">
    <location>
        <begin position="599"/>
        <end position="626"/>
    </location>
</feature>
<feature type="region of interest" description="Disordered" evidence="2">
    <location>
        <begin position="290"/>
        <end position="325"/>
    </location>
</feature>
<feature type="region of interest" description="Disordered" evidence="2">
    <location>
        <begin position="236"/>
        <end position="263"/>
    </location>
</feature>
<dbReference type="Pfam" id="PF00406">
    <property type="entry name" value="ADK"/>
    <property type="match status" value="1"/>
</dbReference>
<feature type="domain" description="SPEF2 C-terminal" evidence="3">
    <location>
        <begin position="979"/>
        <end position="1173"/>
    </location>
</feature>
<feature type="compositionally biased region" description="Polar residues" evidence="2">
    <location>
        <begin position="305"/>
        <end position="319"/>
    </location>
</feature>
<reference evidence="4" key="1">
    <citation type="submission" date="2021-01" db="EMBL/GenBank/DDBJ databases">
        <authorList>
            <person name="Zahm M."/>
            <person name="Roques C."/>
            <person name="Cabau C."/>
            <person name="Klopp C."/>
            <person name="Donnadieu C."/>
            <person name="Jouanno E."/>
            <person name="Lampietro C."/>
            <person name="Louis A."/>
            <person name="Herpin A."/>
            <person name="Echchiki A."/>
            <person name="Berthelot C."/>
            <person name="Parey E."/>
            <person name="Roest-Crollius H."/>
            <person name="Braasch I."/>
            <person name="Postlethwait J."/>
            <person name="Bobe J."/>
            <person name="Montfort J."/>
            <person name="Bouchez O."/>
            <person name="Begum T."/>
            <person name="Mejri S."/>
            <person name="Adams A."/>
            <person name="Chen W.-J."/>
            <person name="Guiguen Y."/>
        </authorList>
    </citation>
    <scope>NUCLEOTIDE SEQUENCE</scope>
    <source>
        <tissue evidence="4">Blood</tissue>
    </source>
</reference>
<feature type="compositionally biased region" description="Basic residues" evidence="2">
    <location>
        <begin position="824"/>
        <end position="833"/>
    </location>
</feature>
<comment type="caution">
    <text evidence="4">The sequence shown here is derived from an EMBL/GenBank/DDBJ whole genome shotgun (WGS) entry which is preliminary data.</text>
</comment>
<feature type="compositionally biased region" description="Pro residues" evidence="2">
    <location>
        <begin position="401"/>
        <end position="414"/>
    </location>
</feature>
<dbReference type="GO" id="GO:0002177">
    <property type="term" value="C:manchette"/>
    <property type="evidence" value="ECO:0007669"/>
    <property type="project" value="TreeGrafter"/>
</dbReference>
<accession>A0A8T3DSW4</accession>
<dbReference type="GO" id="GO:0097225">
    <property type="term" value="C:sperm midpiece"/>
    <property type="evidence" value="ECO:0007669"/>
    <property type="project" value="TreeGrafter"/>
</dbReference>
<evidence type="ECO:0000313" key="4">
    <source>
        <dbReference type="EMBL" id="KAI1900203.1"/>
    </source>
</evidence>